<evidence type="ECO:0000256" key="1">
    <source>
        <dbReference type="SAM" id="MobiDB-lite"/>
    </source>
</evidence>
<reference evidence="3 4" key="1">
    <citation type="submission" date="2022-05" db="EMBL/GenBank/DDBJ databases">
        <authorList>
            <consortium name="Genoscope - CEA"/>
            <person name="William W."/>
        </authorList>
    </citation>
    <scope>NUCLEOTIDE SEQUENCE [LARGE SCALE GENOMIC DNA]</scope>
</reference>
<feature type="region of interest" description="Disordered" evidence="1">
    <location>
        <begin position="182"/>
        <end position="220"/>
    </location>
</feature>
<proteinExistence type="predicted"/>
<feature type="region of interest" description="Disordered" evidence="1">
    <location>
        <begin position="108"/>
        <end position="152"/>
    </location>
</feature>
<accession>A0ABN8RMM3</accession>
<feature type="non-terminal residue" evidence="3">
    <location>
        <position position="1"/>
    </location>
</feature>
<name>A0ABN8RMM3_9CNID</name>
<protein>
    <submittedName>
        <fullName evidence="3">Uncharacterized protein</fullName>
    </submittedName>
</protein>
<gene>
    <name evidence="3" type="ORF">PLOB_00023794</name>
</gene>
<evidence type="ECO:0000313" key="3">
    <source>
        <dbReference type="EMBL" id="CAH3180620.1"/>
    </source>
</evidence>
<evidence type="ECO:0000256" key="2">
    <source>
        <dbReference type="SAM" id="Phobius"/>
    </source>
</evidence>
<keyword evidence="4" id="KW-1185">Reference proteome</keyword>
<keyword evidence="2" id="KW-1133">Transmembrane helix</keyword>
<evidence type="ECO:0000313" key="4">
    <source>
        <dbReference type="Proteomes" id="UP001159405"/>
    </source>
</evidence>
<dbReference type="Proteomes" id="UP001159405">
    <property type="component" value="Unassembled WGS sequence"/>
</dbReference>
<feature type="compositionally biased region" description="Polar residues" evidence="1">
    <location>
        <begin position="108"/>
        <end position="120"/>
    </location>
</feature>
<organism evidence="3 4">
    <name type="scientific">Porites lobata</name>
    <dbReference type="NCBI Taxonomy" id="104759"/>
    <lineage>
        <taxon>Eukaryota</taxon>
        <taxon>Metazoa</taxon>
        <taxon>Cnidaria</taxon>
        <taxon>Anthozoa</taxon>
        <taxon>Hexacorallia</taxon>
        <taxon>Scleractinia</taxon>
        <taxon>Fungiina</taxon>
        <taxon>Poritidae</taxon>
        <taxon>Porites</taxon>
    </lineage>
</organism>
<keyword evidence="2" id="KW-0472">Membrane</keyword>
<keyword evidence="2" id="KW-0812">Transmembrane</keyword>
<dbReference type="EMBL" id="CALNXK010000280">
    <property type="protein sequence ID" value="CAH3180620.1"/>
    <property type="molecule type" value="Genomic_DNA"/>
</dbReference>
<feature type="transmembrane region" description="Helical" evidence="2">
    <location>
        <begin position="154"/>
        <end position="177"/>
    </location>
</feature>
<sequence>LIPGIHKQFPCNLQVMTFVYTAMTVIITNSSIQCLGCEVLNDSSLRGRIINLGINCTDGRYREGCLLFKLEGSLSCPLRKPHLYGLQSTTVPTASLSSARKPTASLMSRATLGSTRTLESTAKPESRKTTSAKSNPGLMKDKQKPDDASSSSSLGLIAGVSASIATIVIVIAVVVLYRRRKSRKGAHASTSEEFKKNGNSEQNVAFQPDAQNDYLPNRMKEPRNSQIGEVYAALDVPEGHNIYGPGNVDEPFYNFLHDPAQDKEEGQRYSCLSLDPAMYQTLEKLQVEDQRNTEYSCPTEPMYNVLEGPTPGVRNETESCGDISVNEPFYNTVKKPVSSEGLSSGNNDPVYNTLEDPLYLGFGCGGQNGSTGLQDPVYNVLEGPGADVVEC</sequence>
<comment type="caution">
    <text evidence="3">The sequence shown here is derived from an EMBL/GenBank/DDBJ whole genome shotgun (WGS) entry which is preliminary data.</text>
</comment>